<evidence type="ECO:0000256" key="5">
    <source>
        <dbReference type="ARBA" id="ARBA00023065"/>
    </source>
</evidence>
<protein>
    <submittedName>
        <fullName evidence="15">Glutamate receptor ionotropic, kainate 2</fullName>
    </submittedName>
</protein>
<feature type="region of interest" description="Disordered" evidence="11">
    <location>
        <begin position="591"/>
        <end position="626"/>
    </location>
</feature>
<dbReference type="Pfam" id="PF10613">
    <property type="entry name" value="Lig_chan-Glu_bd"/>
    <property type="match status" value="1"/>
</dbReference>
<sequence>MAAFVSVAESRASSGVPSAPFGSLRAASSWYKHVMERIAREASESHALDGMQWSQRTERKAPPPPPQQLRQIPTRKGSMLLDALAEDQNARLRSELNEWHAHVASRPSLRHERIAAQRQVDEVDMSLFLPPGTHYDIIVGRAPPFVFIDPDTSLGIERYSGYSVDLIEILSVMLNFTYTIQGEAGVGSTAVISQVVDENNTINMAISAFTITSARLAIVDFTQPFFLLGLRIVHNPRPDSQDLWRIFVPFEPLVWGLIVVAFVVILLSYALFEHGLNDAEFRGRPIKDVFLSLYYVFQTAVQQSTPLPETTEGRLLMIGSTAFFFILAATYTAELASFLTANKVFELISDVDQNGEINEIDVASVSEILTLLADSSIESWFVQNALQNAPRNYQYCYRSFECLEMVANGTAGATILDAPAAEYLLGTEASFSSLELLGAVMNPQGYGIVLRQDDPNTPFFNRAILLLRETSMLAQLRALWFPALRVGDSDDALDPVTIQEVGGIFIILAIILGIAWLFYIVRWILYRTKAVEDHRHEPNLTKPPDQRVREQNAMLMKLLTHGRLPERSVRTRLLMKSALETSIDADRRRVDMPDAYGSGRGSKSGVLHGFEDAHSDHGELESSVHSGELMPGVTRRLKGAADKLLGREQR</sequence>
<dbReference type="EMBL" id="VRMN01000019">
    <property type="protein sequence ID" value="KAA8490735.1"/>
    <property type="molecule type" value="Genomic_DNA"/>
</dbReference>
<evidence type="ECO:0000259" key="13">
    <source>
        <dbReference type="SMART" id="SM00079"/>
    </source>
</evidence>
<dbReference type="InterPro" id="IPR001320">
    <property type="entry name" value="Iontro_rcpt_C"/>
</dbReference>
<evidence type="ECO:0000256" key="12">
    <source>
        <dbReference type="SAM" id="Phobius"/>
    </source>
</evidence>
<keyword evidence="4 12" id="KW-1133">Transmembrane helix</keyword>
<evidence type="ECO:0000256" key="4">
    <source>
        <dbReference type="ARBA" id="ARBA00022989"/>
    </source>
</evidence>
<keyword evidence="7 15" id="KW-0675">Receptor</keyword>
<feature type="transmembrane region" description="Helical" evidence="12">
    <location>
        <begin position="503"/>
        <end position="525"/>
    </location>
</feature>
<feature type="domain" description="Ionotropic glutamate receptor C-terminal" evidence="13">
    <location>
        <begin position="136"/>
        <end position="483"/>
    </location>
</feature>
<evidence type="ECO:0000313" key="15">
    <source>
        <dbReference type="EMBL" id="KAA8490735.1"/>
    </source>
</evidence>
<dbReference type="InterPro" id="IPR019594">
    <property type="entry name" value="Glu/Gly-bd"/>
</dbReference>
<dbReference type="Pfam" id="PF00060">
    <property type="entry name" value="Lig_chan"/>
    <property type="match status" value="1"/>
</dbReference>
<dbReference type="SMART" id="SM00918">
    <property type="entry name" value="Lig_chan-Glu_bd"/>
    <property type="match status" value="1"/>
</dbReference>
<accession>A0A5J4YHV8</accession>
<dbReference type="Proteomes" id="UP000324585">
    <property type="component" value="Unassembled WGS sequence"/>
</dbReference>
<dbReference type="Gene3D" id="1.10.287.70">
    <property type="match status" value="1"/>
</dbReference>
<dbReference type="AlphaFoldDB" id="A0A5J4YHV8"/>
<keyword evidence="9" id="KW-1071">Ligand-gated ion channel</keyword>
<keyword evidence="5" id="KW-0406">Ion transport</keyword>
<feature type="region of interest" description="Disordered" evidence="11">
    <location>
        <begin position="45"/>
        <end position="74"/>
    </location>
</feature>
<name>A0A5J4YHV8_PORPP</name>
<evidence type="ECO:0000256" key="3">
    <source>
        <dbReference type="ARBA" id="ARBA00022692"/>
    </source>
</evidence>
<evidence type="ECO:0000313" key="16">
    <source>
        <dbReference type="Proteomes" id="UP000324585"/>
    </source>
</evidence>
<evidence type="ECO:0000256" key="1">
    <source>
        <dbReference type="ARBA" id="ARBA00004141"/>
    </source>
</evidence>
<dbReference type="PANTHER" id="PTHR18966">
    <property type="entry name" value="IONOTROPIC GLUTAMATE RECEPTOR"/>
    <property type="match status" value="1"/>
</dbReference>
<evidence type="ECO:0000256" key="9">
    <source>
        <dbReference type="ARBA" id="ARBA00023286"/>
    </source>
</evidence>
<keyword evidence="10" id="KW-0407">Ion channel</keyword>
<comment type="caution">
    <text evidence="15">The sequence shown here is derived from an EMBL/GenBank/DDBJ whole genome shotgun (WGS) entry which is preliminary data.</text>
</comment>
<keyword evidence="8" id="KW-0325">Glycoprotein</keyword>
<evidence type="ECO:0000256" key="2">
    <source>
        <dbReference type="ARBA" id="ARBA00022448"/>
    </source>
</evidence>
<keyword evidence="6 12" id="KW-0472">Membrane</keyword>
<keyword evidence="16" id="KW-1185">Reference proteome</keyword>
<dbReference type="SUPFAM" id="SSF53850">
    <property type="entry name" value="Periplasmic binding protein-like II"/>
    <property type="match status" value="1"/>
</dbReference>
<dbReference type="InterPro" id="IPR018247">
    <property type="entry name" value="EF_Hand_1_Ca_BS"/>
</dbReference>
<dbReference type="PROSITE" id="PS00018">
    <property type="entry name" value="EF_HAND_1"/>
    <property type="match status" value="1"/>
</dbReference>
<dbReference type="OrthoDB" id="5984008at2759"/>
<evidence type="ECO:0000259" key="14">
    <source>
        <dbReference type="SMART" id="SM00918"/>
    </source>
</evidence>
<keyword evidence="3 12" id="KW-0812">Transmembrane</keyword>
<gene>
    <name evidence="15" type="ORF">FVE85_4366</name>
</gene>
<keyword evidence="2" id="KW-0813">Transport</keyword>
<proteinExistence type="predicted"/>
<dbReference type="GO" id="GO:0015276">
    <property type="term" value="F:ligand-gated monoatomic ion channel activity"/>
    <property type="evidence" value="ECO:0007669"/>
    <property type="project" value="InterPro"/>
</dbReference>
<feature type="transmembrane region" description="Helical" evidence="12">
    <location>
        <begin position="315"/>
        <end position="333"/>
    </location>
</feature>
<dbReference type="InterPro" id="IPR015683">
    <property type="entry name" value="Ionotropic_Glu_rcpt"/>
</dbReference>
<feature type="domain" description="Ionotropic glutamate receptor L-glutamate and glycine-binding" evidence="14">
    <location>
        <begin position="144"/>
        <end position="197"/>
    </location>
</feature>
<evidence type="ECO:0000256" key="10">
    <source>
        <dbReference type="ARBA" id="ARBA00023303"/>
    </source>
</evidence>
<dbReference type="GO" id="GO:0016020">
    <property type="term" value="C:membrane"/>
    <property type="evidence" value="ECO:0007669"/>
    <property type="project" value="UniProtKB-SubCell"/>
</dbReference>
<comment type="subcellular location">
    <subcellularLocation>
        <location evidence="1">Membrane</location>
        <topology evidence="1">Multi-pass membrane protein</topology>
    </subcellularLocation>
</comment>
<reference evidence="16" key="1">
    <citation type="journal article" date="2019" name="Nat. Commun.">
        <title>Expansion of phycobilisome linker gene families in mesophilic red algae.</title>
        <authorList>
            <person name="Lee J."/>
            <person name="Kim D."/>
            <person name="Bhattacharya D."/>
            <person name="Yoon H.S."/>
        </authorList>
    </citation>
    <scope>NUCLEOTIDE SEQUENCE [LARGE SCALE GENOMIC DNA]</scope>
    <source>
        <strain evidence="16">CCMP 1328</strain>
    </source>
</reference>
<evidence type="ECO:0000256" key="11">
    <source>
        <dbReference type="SAM" id="MobiDB-lite"/>
    </source>
</evidence>
<dbReference type="SMART" id="SM00079">
    <property type="entry name" value="PBPe"/>
    <property type="match status" value="1"/>
</dbReference>
<feature type="transmembrane region" description="Helical" evidence="12">
    <location>
        <begin position="253"/>
        <end position="272"/>
    </location>
</feature>
<feature type="compositionally biased region" description="Basic and acidic residues" evidence="11">
    <location>
        <begin position="609"/>
        <end position="622"/>
    </location>
</feature>
<evidence type="ECO:0000256" key="7">
    <source>
        <dbReference type="ARBA" id="ARBA00023170"/>
    </source>
</evidence>
<evidence type="ECO:0000256" key="6">
    <source>
        <dbReference type="ARBA" id="ARBA00023136"/>
    </source>
</evidence>
<dbReference type="Gene3D" id="3.40.190.10">
    <property type="entry name" value="Periplasmic binding protein-like II"/>
    <property type="match status" value="1"/>
</dbReference>
<organism evidence="15 16">
    <name type="scientific">Porphyridium purpureum</name>
    <name type="common">Red alga</name>
    <name type="synonym">Porphyridium cruentum</name>
    <dbReference type="NCBI Taxonomy" id="35688"/>
    <lineage>
        <taxon>Eukaryota</taxon>
        <taxon>Rhodophyta</taxon>
        <taxon>Bangiophyceae</taxon>
        <taxon>Porphyridiales</taxon>
        <taxon>Porphyridiaceae</taxon>
        <taxon>Porphyridium</taxon>
    </lineage>
</organism>
<evidence type="ECO:0000256" key="8">
    <source>
        <dbReference type="ARBA" id="ARBA00023180"/>
    </source>
</evidence>